<dbReference type="OrthoDB" id="9795206at2"/>
<evidence type="ECO:0000313" key="3">
    <source>
        <dbReference type="Proteomes" id="UP000027822"/>
    </source>
</evidence>
<sequence>MKGHFVQLQALEEEDYKLFSKWIRPSKVSALARGAQDFATVREIKMDIESSSTRYATVVTHEGKKIGFVSWEPMKYEGSYILGGVIGDPDLWDMGYGAEASILLMDYLFHFKNAHKIQFINGLYNQRTIRFLIKNNVTIEGVLRDYFFLDGEYHDAVISSILREEYYAGGKGGQPEDIIPKSEKEEIQKELREYLEKCWKNDIFPSLKK</sequence>
<dbReference type="EMBL" id="JOTN01000001">
    <property type="protein sequence ID" value="KEK21305.1"/>
    <property type="molecule type" value="Genomic_DNA"/>
</dbReference>
<dbReference type="Gene3D" id="3.40.630.30">
    <property type="match status" value="1"/>
</dbReference>
<dbReference type="RefSeq" id="WP_034635005.1">
    <property type="nucleotide sequence ID" value="NZ_CBCSJC010000002.1"/>
</dbReference>
<keyword evidence="3" id="KW-1185">Reference proteome</keyword>
<dbReference type="AlphaFoldDB" id="A0A073K480"/>
<protein>
    <recommendedName>
        <fullName evidence="1">N-acetyltransferase domain-containing protein</fullName>
    </recommendedName>
</protein>
<dbReference type="PANTHER" id="PTHR43415:SF3">
    <property type="entry name" value="GNAT-FAMILY ACETYLTRANSFERASE"/>
    <property type="match status" value="1"/>
</dbReference>
<gene>
    <name evidence="2" type="ORF">BAMA_00600</name>
</gene>
<name>A0A073K480_9BACI</name>
<comment type="caution">
    <text evidence="2">The sequence shown here is derived from an EMBL/GenBank/DDBJ whole genome shotgun (WGS) entry which is preliminary data.</text>
</comment>
<dbReference type="InterPro" id="IPR016181">
    <property type="entry name" value="Acyl_CoA_acyltransferase"/>
</dbReference>
<reference evidence="2 3" key="1">
    <citation type="submission" date="2014-06" db="EMBL/GenBank/DDBJ databases">
        <title>Draft genome sequence of Bacillus manliponensis JCM 15802 (MCCC 1A00708).</title>
        <authorList>
            <person name="Lai Q."/>
            <person name="Liu Y."/>
            <person name="Shao Z."/>
        </authorList>
    </citation>
    <scope>NUCLEOTIDE SEQUENCE [LARGE SCALE GENOMIC DNA]</scope>
    <source>
        <strain evidence="2 3">JCM 15802</strain>
    </source>
</reference>
<dbReference type="STRING" id="574376.BAMA_00600"/>
<dbReference type="Proteomes" id="UP000027822">
    <property type="component" value="Unassembled WGS sequence"/>
</dbReference>
<evidence type="ECO:0000313" key="2">
    <source>
        <dbReference type="EMBL" id="KEK21305.1"/>
    </source>
</evidence>
<evidence type="ECO:0000259" key="1">
    <source>
        <dbReference type="PROSITE" id="PS51186"/>
    </source>
</evidence>
<dbReference type="PANTHER" id="PTHR43415">
    <property type="entry name" value="SPERMIDINE N(1)-ACETYLTRANSFERASE"/>
    <property type="match status" value="1"/>
</dbReference>
<organism evidence="2 3">
    <name type="scientific">Bacillus manliponensis</name>
    <dbReference type="NCBI Taxonomy" id="574376"/>
    <lineage>
        <taxon>Bacteria</taxon>
        <taxon>Bacillati</taxon>
        <taxon>Bacillota</taxon>
        <taxon>Bacilli</taxon>
        <taxon>Bacillales</taxon>
        <taxon>Bacillaceae</taxon>
        <taxon>Bacillus</taxon>
        <taxon>Bacillus cereus group</taxon>
    </lineage>
</organism>
<feature type="domain" description="N-acetyltransferase" evidence="1">
    <location>
        <begin position="6"/>
        <end position="164"/>
    </location>
</feature>
<dbReference type="Pfam" id="PF13302">
    <property type="entry name" value="Acetyltransf_3"/>
    <property type="match status" value="1"/>
</dbReference>
<accession>A0A073K480</accession>
<dbReference type="PROSITE" id="PS51186">
    <property type="entry name" value="GNAT"/>
    <property type="match status" value="1"/>
</dbReference>
<dbReference type="InterPro" id="IPR000182">
    <property type="entry name" value="GNAT_dom"/>
</dbReference>
<dbReference type="GO" id="GO:0016747">
    <property type="term" value="F:acyltransferase activity, transferring groups other than amino-acyl groups"/>
    <property type="evidence" value="ECO:0007669"/>
    <property type="project" value="InterPro"/>
</dbReference>
<proteinExistence type="predicted"/>
<dbReference type="eggNOG" id="COG1670">
    <property type="taxonomic scope" value="Bacteria"/>
</dbReference>
<dbReference type="SUPFAM" id="SSF55729">
    <property type="entry name" value="Acyl-CoA N-acyltransferases (Nat)"/>
    <property type="match status" value="1"/>
</dbReference>